<evidence type="ECO:0000259" key="1">
    <source>
        <dbReference type="PROSITE" id="PS51832"/>
    </source>
</evidence>
<gene>
    <name evidence="2" type="ORF">J40TS1_19710</name>
</gene>
<organism evidence="2 3">
    <name type="scientific">Paenibacillus montaniterrae</name>
    <dbReference type="NCBI Taxonomy" id="429341"/>
    <lineage>
        <taxon>Bacteria</taxon>
        <taxon>Bacillati</taxon>
        <taxon>Bacillota</taxon>
        <taxon>Bacilli</taxon>
        <taxon>Bacillales</taxon>
        <taxon>Paenibacillaceae</taxon>
        <taxon>Paenibacillus</taxon>
    </lineage>
</organism>
<dbReference type="SUPFAM" id="SSF109604">
    <property type="entry name" value="HD-domain/PDEase-like"/>
    <property type="match status" value="1"/>
</dbReference>
<name>A0A920CYS8_9BACL</name>
<evidence type="ECO:0000313" key="2">
    <source>
        <dbReference type="EMBL" id="GIP16329.1"/>
    </source>
</evidence>
<dbReference type="AlphaFoldDB" id="A0A920CYS8"/>
<dbReference type="InterPro" id="IPR003607">
    <property type="entry name" value="HD/PDEase_dom"/>
</dbReference>
<comment type="caution">
    <text evidence="2">The sequence shown here is derived from an EMBL/GenBank/DDBJ whole genome shotgun (WGS) entry which is preliminary data.</text>
</comment>
<dbReference type="Proteomes" id="UP000683139">
    <property type="component" value="Unassembled WGS sequence"/>
</dbReference>
<proteinExistence type="predicted"/>
<dbReference type="SMART" id="SM00471">
    <property type="entry name" value="HDc"/>
    <property type="match status" value="1"/>
</dbReference>
<dbReference type="InterPro" id="IPR037522">
    <property type="entry name" value="HD_GYP_dom"/>
</dbReference>
<dbReference type="EMBL" id="BOSE01000003">
    <property type="protein sequence ID" value="GIP16329.1"/>
    <property type="molecule type" value="Genomic_DNA"/>
</dbReference>
<dbReference type="Pfam" id="PF13487">
    <property type="entry name" value="HD_5"/>
    <property type="match status" value="1"/>
</dbReference>
<evidence type="ECO:0000313" key="3">
    <source>
        <dbReference type="Proteomes" id="UP000683139"/>
    </source>
</evidence>
<reference evidence="2" key="1">
    <citation type="submission" date="2021-03" db="EMBL/GenBank/DDBJ databases">
        <title>Antimicrobial resistance genes in bacteria isolated from Japanese honey, and their potential for conferring macrolide and lincosamide resistance in the American foulbrood pathogen Paenibacillus larvae.</title>
        <authorList>
            <person name="Okamoto M."/>
            <person name="Kumagai M."/>
            <person name="Kanamori H."/>
            <person name="Takamatsu D."/>
        </authorList>
    </citation>
    <scope>NUCLEOTIDE SEQUENCE</scope>
    <source>
        <strain evidence="2">J40TS1</strain>
    </source>
</reference>
<accession>A0A920CYS8</accession>
<dbReference type="RefSeq" id="WP_213514594.1">
    <property type="nucleotide sequence ID" value="NZ_BOSE01000003.1"/>
</dbReference>
<sequence>MKKMHIDLVEPGDVIAKTIFQENGNVLLGAGMELTARYIQRLRNMGIDYLFIEDPLTEGITPEEPISDATRSAAVSEVYETMNAFKSNDLSKGKIIAPNIGKNFKDIFGSIMSDLSSRENIIVNLSSIHSLDSYLFQHSVNVAVLAGIIGLAKGLNRYQLEELGIGALLFDIGMTKMPEKLLNRTEKLTKEERALLETHPKEGFDILRKYHDISLVSAHCALQHHERYNGSGYPRGLMGNDIHLYAQIVGLADMYDALISPRPYRKRYRTSEAIEFLFAAGGTYFDHELIKLFCSHISIYPIATMLLLNTGQTVVVVQNSELALHRPVVRVVREADGSVPKTPYQFDLKNELHITIVKEL</sequence>
<keyword evidence="3" id="KW-1185">Reference proteome</keyword>
<feature type="domain" description="HD-GYP" evidence="1">
    <location>
        <begin position="114"/>
        <end position="309"/>
    </location>
</feature>
<dbReference type="CDD" id="cd00077">
    <property type="entry name" value="HDc"/>
    <property type="match status" value="1"/>
</dbReference>
<protein>
    <submittedName>
        <fullName evidence="2">Phosphodiesterase</fullName>
    </submittedName>
</protein>
<dbReference type="Gene3D" id="1.10.3210.10">
    <property type="entry name" value="Hypothetical protein af1432"/>
    <property type="match status" value="1"/>
</dbReference>
<dbReference type="PANTHER" id="PTHR43155">
    <property type="entry name" value="CYCLIC DI-GMP PHOSPHODIESTERASE PA4108-RELATED"/>
    <property type="match status" value="1"/>
</dbReference>
<dbReference type="PROSITE" id="PS51832">
    <property type="entry name" value="HD_GYP"/>
    <property type="match status" value="1"/>
</dbReference>
<dbReference type="PANTHER" id="PTHR43155:SF2">
    <property type="entry name" value="CYCLIC DI-GMP PHOSPHODIESTERASE PA4108"/>
    <property type="match status" value="1"/>
</dbReference>